<evidence type="ECO:0000256" key="1">
    <source>
        <dbReference type="ARBA" id="ARBA00007347"/>
    </source>
</evidence>
<name>A0A3P9JUG2_ORYLA</name>
<reference evidence="4 5" key="2">
    <citation type="submission" date="2017-04" db="EMBL/GenBank/DDBJ databases">
        <title>CpG methylation of centromeres and impact of large insertions on vertebrate speciation.</title>
        <authorList>
            <person name="Ichikawa K."/>
            <person name="Yoshimura J."/>
            <person name="Morishita S."/>
        </authorList>
    </citation>
    <scope>NUCLEOTIDE SEQUENCE</scope>
    <source>
        <strain evidence="4 5">HNI</strain>
    </source>
</reference>
<comment type="similarity">
    <text evidence="1 3">Belongs to the CMC family.</text>
</comment>
<reference evidence="4" key="4">
    <citation type="submission" date="2025-09" db="UniProtKB">
        <authorList>
            <consortium name="Ensembl"/>
        </authorList>
    </citation>
    <scope>IDENTIFICATION</scope>
    <source>
        <strain evidence="4">HNI</strain>
    </source>
</reference>
<organism evidence="4 5">
    <name type="scientific">Oryzias latipes</name>
    <name type="common">Japanese rice fish</name>
    <name type="synonym">Japanese killifish</name>
    <dbReference type="NCBI Taxonomy" id="8090"/>
    <lineage>
        <taxon>Eukaryota</taxon>
        <taxon>Metazoa</taxon>
        <taxon>Chordata</taxon>
        <taxon>Craniata</taxon>
        <taxon>Vertebrata</taxon>
        <taxon>Euteleostomi</taxon>
        <taxon>Actinopterygii</taxon>
        <taxon>Neopterygii</taxon>
        <taxon>Teleostei</taxon>
        <taxon>Neoteleostei</taxon>
        <taxon>Acanthomorphata</taxon>
        <taxon>Ovalentaria</taxon>
        <taxon>Atherinomorphae</taxon>
        <taxon>Beloniformes</taxon>
        <taxon>Adrianichthyidae</taxon>
        <taxon>Oryziinae</taxon>
        <taxon>Oryzias</taxon>
    </lineage>
</organism>
<dbReference type="AlphaFoldDB" id="A0A3P9JUG2"/>
<protein>
    <recommendedName>
        <fullName evidence="3">COX assembly mitochondrial protein</fullName>
    </recommendedName>
</protein>
<comment type="subcellular location">
    <subcellularLocation>
        <location evidence="3">Mitochondrion</location>
    </subcellularLocation>
</comment>
<evidence type="ECO:0000256" key="3">
    <source>
        <dbReference type="RuleBase" id="RU364104"/>
    </source>
</evidence>
<accession>A0A3P9JUG2</accession>
<sequence length="103" mass="11979">MHFRVFFYFNCCESGANEKKEEACSRDVEAITATFTHCCKESGILMAFKCRKENSALKDCLIHHYQNPGFFEECKQQYIQEKLEYEKTGIPAKHRGQKLPASM</sequence>
<dbReference type="InterPro" id="IPR013892">
    <property type="entry name" value="Cyt_c_biogenesis_Cmc1-like"/>
</dbReference>
<reference evidence="4" key="3">
    <citation type="submission" date="2025-08" db="UniProtKB">
        <authorList>
            <consortium name="Ensembl"/>
        </authorList>
    </citation>
    <scope>IDENTIFICATION</scope>
    <source>
        <strain evidence="4">HNI</strain>
    </source>
</reference>
<dbReference type="GO" id="GO:0005739">
    <property type="term" value="C:mitochondrion"/>
    <property type="evidence" value="ECO:0007669"/>
    <property type="project" value="UniProtKB-SubCell"/>
</dbReference>
<reference key="1">
    <citation type="journal article" date="2007" name="Nature">
        <title>The medaka draft genome and insights into vertebrate genome evolution.</title>
        <authorList>
            <person name="Kasahara M."/>
            <person name="Naruse K."/>
            <person name="Sasaki S."/>
            <person name="Nakatani Y."/>
            <person name="Qu W."/>
            <person name="Ahsan B."/>
            <person name="Yamada T."/>
            <person name="Nagayasu Y."/>
            <person name="Doi K."/>
            <person name="Kasai Y."/>
            <person name="Jindo T."/>
            <person name="Kobayashi D."/>
            <person name="Shimada A."/>
            <person name="Toyoda A."/>
            <person name="Kuroki Y."/>
            <person name="Fujiyama A."/>
            <person name="Sasaki T."/>
            <person name="Shimizu A."/>
            <person name="Asakawa S."/>
            <person name="Shimizu N."/>
            <person name="Hashimoto S."/>
            <person name="Yang J."/>
            <person name="Lee Y."/>
            <person name="Matsushima K."/>
            <person name="Sugano S."/>
            <person name="Sakaizumi M."/>
            <person name="Narita T."/>
            <person name="Ohishi K."/>
            <person name="Haga S."/>
            <person name="Ohta F."/>
            <person name="Nomoto H."/>
            <person name="Nogata K."/>
            <person name="Morishita T."/>
            <person name="Endo T."/>
            <person name="Shin-I T."/>
            <person name="Takeda H."/>
            <person name="Morishita S."/>
            <person name="Kohara Y."/>
        </authorList>
    </citation>
    <scope>NUCLEOTIDE SEQUENCE [LARGE SCALE GENOMIC DNA]</scope>
    <source>
        <strain>Hd-rR</strain>
    </source>
</reference>
<keyword evidence="3" id="KW-0496">Mitochondrion</keyword>
<evidence type="ECO:0000313" key="5">
    <source>
        <dbReference type="Proteomes" id="UP000265180"/>
    </source>
</evidence>
<evidence type="ECO:0000313" key="4">
    <source>
        <dbReference type="Ensembl" id="ENSORLP00020000002.1"/>
    </source>
</evidence>
<keyword evidence="2" id="KW-1015">Disulfide bond</keyword>
<dbReference type="Proteomes" id="UP000265180">
    <property type="component" value="Chromosome 16"/>
</dbReference>
<dbReference type="Pfam" id="PF08583">
    <property type="entry name" value="Cmc1"/>
    <property type="match status" value="1"/>
</dbReference>
<dbReference type="Ensembl" id="ENSORLT00020015437.1">
    <property type="protein sequence ID" value="ENSORLP00020000002.1"/>
    <property type="gene ID" value="ENSORLG00020022676.1"/>
</dbReference>
<evidence type="ECO:0000256" key="2">
    <source>
        <dbReference type="ARBA" id="ARBA00023157"/>
    </source>
</evidence>
<proteinExistence type="inferred from homology"/>